<dbReference type="EMBL" id="JBANDL010000002">
    <property type="protein sequence ID" value="MEI2457481.1"/>
    <property type="molecule type" value="Genomic_DNA"/>
</dbReference>
<keyword evidence="2" id="KW-0238">DNA-binding</keyword>
<dbReference type="PANTHER" id="PTHR46797:SF23">
    <property type="entry name" value="HTH-TYPE TRANSCRIPTIONAL REGULATOR SUTR"/>
    <property type="match status" value="1"/>
</dbReference>
<dbReference type="InterPro" id="IPR010982">
    <property type="entry name" value="Lambda_DNA-bd_dom_sf"/>
</dbReference>
<evidence type="ECO:0000256" key="3">
    <source>
        <dbReference type="ARBA" id="ARBA00023163"/>
    </source>
</evidence>
<dbReference type="PANTHER" id="PTHR46797">
    <property type="entry name" value="HTH-TYPE TRANSCRIPTIONAL REGULATOR"/>
    <property type="match status" value="1"/>
</dbReference>
<keyword evidence="1" id="KW-0805">Transcription regulation</keyword>
<keyword evidence="3" id="KW-0804">Transcription</keyword>
<evidence type="ECO:0000259" key="4">
    <source>
        <dbReference type="PROSITE" id="PS50943"/>
    </source>
</evidence>
<evidence type="ECO:0000256" key="2">
    <source>
        <dbReference type="ARBA" id="ARBA00023125"/>
    </source>
</evidence>
<name>A0ABU8D8Y8_9GAMM</name>
<dbReference type="InterPro" id="IPR050807">
    <property type="entry name" value="TransReg_Diox_bact_type"/>
</dbReference>
<evidence type="ECO:0000313" key="6">
    <source>
        <dbReference type="Proteomes" id="UP001387215"/>
    </source>
</evidence>
<dbReference type="Pfam" id="PF01381">
    <property type="entry name" value="HTH_3"/>
    <property type="match status" value="1"/>
</dbReference>
<comment type="caution">
    <text evidence="5">The sequence shown here is derived from an EMBL/GenBank/DDBJ whole genome shotgun (WGS) entry which is preliminary data.</text>
</comment>
<dbReference type="RefSeq" id="WP_336133005.1">
    <property type="nucleotide sequence ID" value="NZ_JBANDL010000002.1"/>
</dbReference>
<evidence type="ECO:0000256" key="1">
    <source>
        <dbReference type="ARBA" id="ARBA00023015"/>
    </source>
</evidence>
<keyword evidence="6" id="KW-1185">Reference proteome</keyword>
<feature type="domain" description="HTH cro/C1-type" evidence="4">
    <location>
        <begin position="45"/>
        <end position="99"/>
    </location>
</feature>
<gene>
    <name evidence="5" type="ORF">V2J18_22745</name>
</gene>
<accession>A0ABU8D8Y8</accession>
<evidence type="ECO:0000313" key="5">
    <source>
        <dbReference type="EMBL" id="MEI2457481.1"/>
    </source>
</evidence>
<dbReference type="Proteomes" id="UP001387215">
    <property type="component" value="Unassembled WGS sequence"/>
</dbReference>
<dbReference type="CDD" id="cd00093">
    <property type="entry name" value="HTH_XRE"/>
    <property type="match status" value="1"/>
</dbReference>
<sequence length="117" mass="12660">MPIYLYAMATNPPFSPVGKRPRPTPAKGGGRRVQLPLLAIVGGRVKTIRQERGLSQDDLAVGIPMDRSHLSMIEAGKAAITVMTLYKLAFALDCEVTELLPKLADARALLRAHGRGK</sequence>
<dbReference type="SUPFAM" id="SSF47413">
    <property type="entry name" value="lambda repressor-like DNA-binding domains"/>
    <property type="match status" value="1"/>
</dbReference>
<dbReference type="PROSITE" id="PS50943">
    <property type="entry name" value="HTH_CROC1"/>
    <property type="match status" value="1"/>
</dbReference>
<dbReference type="InterPro" id="IPR001387">
    <property type="entry name" value="Cro/C1-type_HTH"/>
</dbReference>
<proteinExistence type="predicted"/>
<organism evidence="5 6">
    <name type="scientific">Lysobacter firmicutimachus</name>
    <dbReference type="NCBI Taxonomy" id="1792846"/>
    <lineage>
        <taxon>Bacteria</taxon>
        <taxon>Pseudomonadati</taxon>
        <taxon>Pseudomonadota</taxon>
        <taxon>Gammaproteobacteria</taxon>
        <taxon>Lysobacterales</taxon>
        <taxon>Lysobacteraceae</taxon>
        <taxon>Lysobacter</taxon>
    </lineage>
</organism>
<dbReference type="Gene3D" id="1.10.260.40">
    <property type="entry name" value="lambda repressor-like DNA-binding domains"/>
    <property type="match status" value="1"/>
</dbReference>
<reference evidence="5 6" key="1">
    <citation type="submission" date="2024-02" db="EMBL/GenBank/DDBJ databases">
        <title>Lysobacter Genome Sequencing and Mining.</title>
        <authorList>
            <person name="Bierman J."/>
            <person name="Walker M.C."/>
        </authorList>
    </citation>
    <scope>NUCLEOTIDE SEQUENCE [LARGE SCALE GENOMIC DNA]</scope>
    <source>
        <strain evidence="5 6">PB6250</strain>
    </source>
</reference>
<protein>
    <submittedName>
        <fullName evidence="5">Helix-turn-helix transcriptional regulator</fullName>
    </submittedName>
</protein>
<dbReference type="SMART" id="SM00530">
    <property type="entry name" value="HTH_XRE"/>
    <property type="match status" value="1"/>
</dbReference>